<protein>
    <submittedName>
        <fullName evidence="1">Uncharacterized protein</fullName>
    </submittedName>
</protein>
<organism evidence="1">
    <name type="scientific">Hottentotta judaicus</name>
    <name type="common">Black scorpion</name>
    <name type="synonym">Buthotus judaicus</name>
    <dbReference type="NCBI Taxonomy" id="6863"/>
    <lineage>
        <taxon>Eukaryota</taxon>
        <taxon>Metazoa</taxon>
        <taxon>Ecdysozoa</taxon>
        <taxon>Arthropoda</taxon>
        <taxon>Chelicerata</taxon>
        <taxon>Arachnida</taxon>
        <taxon>Scorpiones</taxon>
        <taxon>Buthida</taxon>
        <taxon>Buthoidea</taxon>
        <taxon>Buthidae</taxon>
        <taxon>Hottentotta</taxon>
    </lineage>
</organism>
<dbReference type="AlphaFoldDB" id="F1CJ28"/>
<evidence type="ECO:0000313" key="1">
    <source>
        <dbReference type="EMBL" id="ADY39559.1"/>
    </source>
</evidence>
<accession>F1CJ28</accession>
<sequence length="220" mass="24696">MNELDLLYSQLMKKLVDLSSPVKISENAASDNMSQIGSENISEPLIKASSSLSNQIVSLHSFKLIESSDKTETSPLTDTHQYLSKEFIIKHTNSSNVITEATNHSTVTEDCVIASKQKNTPTQIHTKCISASLLHNNLEHEDEQCHYSNEFWYAKKIINEKDTDEPVDVTFMVKSKEATDNSGNEHKLIVTEINKDESFLFDASPIIQTDPNLHKNNNNS</sequence>
<name>F1CJ28_HOTJU</name>
<reference evidence="1" key="1">
    <citation type="journal article" date="2011" name="Toxicon">
        <title>The tale of a resting gland: transcriptome of a replete venom gland from the scorpion Hottentotta judaicus.</title>
        <authorList>
            <person name="Morgenstern D."/>
            <person name="Rohde B.H."/>
            <person name="King G.F."/>
            <person name="Tal T."/>
            <person name="Sher D."/>
            <person name="Zlotkin E."/>
        </authorList>
    </citation>
    <scope>NUCLEOTIDE SEQUENCE</scope>
    <source>
        <tissue evidence="1">Telson</tissue>
    </source>
</reference>
<dbReference type="EMBL" id="HQ288137">
    <property type="protein sequence ID" value="ADY39559.1"/>
    <property type="molecule type" value="mRNA"/>
</dbReference>
<proteinExistence type="evidence at transcript level"/>